<dbReference type="Gene3D" id="3.40.1010.10">
    <property type="entry name" value="Cobalt-precorrin-4 Transmethylase, Domain 1"/>
    <property type="match status" value="1"/>
</dbReference>
<sequence length="254" mass="27657">MIDLTLIGIGTGNPEHVTLEAVKAMNSVDLILIPLKGEDKADLAGLRHEICRNCITNPAVRIETFDLPVRDPETPDYLRRVKDWHDEIAAVWATVIAGHLAQDGGAKVAFLVWGDPSLYDSTLRIAERLGRRMPLRLKVIPGITAIQTLCAAHGIPLNDLAAPVAITTGRRLRETGWPEGAATAVVMLDGGCEFAALDPAGVAIWWGAYVGMQNQILLSGSLAEMSDLIVQTRANARAEHGWIMDIYLMRRTIP</sequence>
<gene>
    <name evidence="8" type="ORF">FBT96_02710</name>
</gene>
<feature type="domain" description="Tetrapyrrole methylase" evidence="7">
    <location>
        <begin position="4"/>
        <end position="225"/>
    </location>
</feature>
<keyword evidence="4 6" id="KW-0808">Transferase</keyword>
<accession>A0A4U1K1S9</accession>
<evidence type="ECO:0000256" key="1">
    <source>
        <dbReference type="ARBA" id="ARBA00004953"/>
    </source>
</evidence>
<comment type="function">
    <text evidence="6">Catalyzes the methylation of C-1 in precorrin-5 and the subsequent extrusion of acetic acid from the resulting intermediate to form cobalt-precorrin-6A.</text>
</comment>
<comment type="catalytic activity">
    <reaction evidence="6">
        <text>precorrin-5 + S-adenosyl-L-methionine + H2O = precorrin-6A + acetate + S-adenosyl-L-homocysteine + 2 H(+)</text>
        <dbReference type="Rhea" id="RHEA:18261"/>
        <dbReference type="ChEBI" id="CHEBI:15377"/>
        <dbReference type="ChEBI" id="CHEBI:15378"/>
        <dbReference type="ChEBI" id="CHEBI:30089"/>
        <dbReference type="ChEBI" id="CHEBI:57856"/>
        <dbReference type="ChEBI" id="CHEBI:59789"/>
        <dbReference type="ChEBI" id="CHEBI:77871"/>
        <dbReference type="ChEBI" id="CHEBI:77872"/>
        <dbReference type="EC" id="2.1.1.152"/>
    </reaction>
</comment>
<comment type="caution">
    <text evidence="8">The sequence shown here is derived from an EMBL/GenBank/DDBJ whole genome shotgun (WGS) entry which is preliminary data.</text>
</comment>
<evidence type="ECO:0000256" key="5">
    <source>
        <dbReference type="ARBA" id="ARBA00022691"/>
    </source>
</evidence>
<dbReference type="GO" id="GO:0043819">
    <property type="term" value="F:precorrin-6A synthase (deacetylating) activity"/>
    <property type="evidence" value="ECO:0007669"/>
    <property type="project" value="UniProtKB-EC"/>
</dbReference>
<dbReference type="PIRSF" id="PIRSF036525">
    <property type="entry name" value="CobF"/>
    <property type="match status" value="1"/>
</dbReference>
<dbReference type="EMBL" id="SWJZ01000009">
    <property type="protein sequence ID" value="TKD25272.1"/>
    <property type="molecule type" value="Genomic_DNA"/>
</dbReference>
<dbReference type="Proteomes" id="UP000310597">
    <property type="component" value="Unassembled WGS sequence"/>
</dbReference>
<dbReference type="GO" id="GO:0009236">
    <property type="term" value="P:cobalamin biosynthetic process"/>
    <property type="evidence" value="ECO:0007669"/>
    <property type="project" value="UniProtKB-KW"/>
</dbReference>
<keyword evidence="3 6" id="KW-0489">Methyltransferase</keyword>
<comment type="pathway">
    <text evidence="1">Cofactor biosynthesis; adenosylcobalamin biosynthesis.</text>
</comment>
<evidence type="ECO:0000256" key="2">
    <source>
        <dbReference type="ARBA" id="ARBA00022573"/>
    </source>
</evidence>
<dbReference type="PANTHER" id="PTHR43467:SF1">
    <property type="entry name" value="PRECORRIN-6A SYNTHASE [DEACETYLATING]"/>
    <property type="match status" value="1"/>
</dbReference>
<dbReference type="InterPro" id="IPR014776">
    <property type="entry name" value="4pyrrole_Mease_sub2"/>
</dbReference>
<dbReference type="Gene3D" id="3.30.950.10">
    <property type="entry name" value="Methyltransferase, Cobalt-precorrin-4 Transmethylase, Domain 2"/>
    <property type="match status" value="1"/>
</dbReference>
<dbReference type="PANTHER" id="PTHR43467">
    <property type="entry name" value="COBALT-PRECORRIN-2 C(20)-METHYLTRANSFERASE"/>
    <property type="match status" value="1"/>
</dbReference>
<evidence type="ECO:0000313" key="9">
    <source>
        <dbReference type="Proteomes" id="UP000310597"/>
    </source>
</evidence>
<organism evidence="8 9">
    <name type="scientific">Rhodobacter capsulatus</name>
    <name type="common">Rhodopseudomonas capsulata</name>
    <dbReference type="NCBI Taxonomy" id="1061"/>
    <lineage>
        <taxon>Bacteria</taxon>
        <taxon>Pseudomonadati</taxon>
        <taxon>Pseudomonadota</taxon>
        <taxon>Alphaproteobacteria</taxon>
        <taxon>Rhodobacterales</taxon>
        <taxon>Rhodobacter group</taxon>
        <taxon>Rhodobacter</taxon>
    </lineage>
</organism>
<keyword evidence="2" id="KW-0169">Cobalamin biosynthesis</keyword>
<evidence type="ECO:0000313" key="8">
    <source>
        <dbReference type="EMBL" id="TKD25272.1"/>
    </source>
</evidence>
<protein>
    <recommendedName>
        <fullName evidence="6">Precorrin-6A synthase [deacetylating]</fullName>
        <ecNumber evidence="6">2.1.1.152</ecNumber>
    </recommendedName>
</protein>
<dbReference type="InterPro" id="IPR014777">
    <property type="entry name" value="4pyrrole_Mease_sub1"/>
</dbReference>
<evidence type="ECO:0000256" key="4">
    <source>
        <dbReference type="ARBA" id="ARBA00022679"/>
    </source>
</evidence>
<keyword evidence="5 6" id="KW-0949">S-adenosyl-L-methionine</keyword>
<proteinExistence type="predicted"/>
<dbReference type="SUPFAM" id="SSF53790">
    <property type="entry name" value="Tetrapyrrole methylase"/>
    <property type="match status" value="1"/>
</dbReference>
<dbReference type="OrthoDB" id="9787471at2"/>
<reference evidence="8 9" key="1">
    <citation type="submission" date="2019-04" db="EMBL/GenBank/DDBJ databases">
        <title>Draft Whole-Genome sequence of the purple photosynthetic bacterium Rhodobacter capsulatus SP108 with an indigenous class A beta-lactamase.</title>
        <authorList>
            <person name="Robertson S."/>
            <person name="Meyer T.E."/>
            <person name="Kyndt J.A."/>
        </authorList>
    </citation>
    <scope>NUCLEOTIDE SEQUENCE [LARGE SCALE GENOMIC DNA]</scope>
    <source>
        <strain evidence="8 9">SP108</strain>
    </source>
</reference>
<dbReference type="InterPro" id="IPR000878">
    <property type="entry name" value="4pyrrol_Mease"/>
</dbReference>
<evidence type="ECO:0000256" key="6">
    <source>
        <dbReference type="PIRNR" id="PIRNR036525"/>
    </source>
</evidence>
<dbReference type="CDD" id="cd11643">
    <property type="entry name" value="Precorrin-6A-synthase"/>
    <property type="match status" value="1"/>
</dbReference>
<dbReference type="RefSeq" id="WP_136904851.1">
    <property type="nucleotide sequence ID" value="NZ_SWJZ01000009.1"/>
</dbReference>
<name>A0A4U1K1S9_RHOCA</name>
<dbReference type="InterPro" id="IPR035996">
    <property type="entry name" value="4pyrrol_Methylase_sf"/>
</dbReference>
<evidence type="ECO:0000259" key="7">
    <source>
        <dbReference type="Pfam" id="PF00590"/>
    </source>
</evidence>
<evidence type="ECO:0000256" key="3">
    <source>
        <dbReference type="ARBA" id="ARBA00022603"/>
    </source>
</evidence>
<dbReference type="Pfam" id="PF00590">
    <property type="entry name" value="TP_methylase"/>
    <property type="match status" value="1"/>
</dbReference>
<dbReference type="EC" id="2.1.1.152" evidence="6"/>
<dbReference type="AlphaFoldDB" id="A0A4U1K1S9"/>
<dbReference type="InterPro" id="IPR012797">
    <property type="entry name" value="CobF"/>
</dbReference>
<dbReference type="GO" id="GO:0032259">
    <property type="term" value="P:methylation"/>
    <property type="evidence" value="ECO:0007669"/>
    <property type="project" value="UniProtKB-KW"/>
</dbReference>
<dbReference type="NCBIfam" id="TIGR02434">
    <property type="entry name" value="CobF"/>
    <property type="match status" value="1"/>
</dbReference>